<dbReference type="Gramene" id="Bo9g077740.1">
    <property type="protein sequence ID" value="Bo9g077740.1"/>
    <property type="gene ID" value="Bo9g077740"/>
</dbReference>
<accession>A0A0D3E862</accession>
<dbReference type="AlphaFoldDB" id="A0A0D3E862"/>
<name>A0A0D3E862_BRAOL</name>
<reference evidence="1 2" key="1">
    <citation type="journal article" date="2014" name="Genome Biol.">
        <title>Transcriptome and methylome profiling reveals relics of genome dominance in the mesopolyploid Brassica oleracea.</title>
        <authorList>
            <person name="Parkin I.A."/>
            <person name="Koh C."/>
            <person name="Tang H."/>
            <person name="Robinson S.J."/>
            <person name="Kagale S."/>
            <person name="Clarke W.E."/>
            <person name="Town C.D."/>
            <person name="Nixon J."/>
            <person name="Krishnakumar V."/>
            <person name="Bidwell S.L."/>
            <person name="Denoeud F."/>
            <person name="Belcram H."/>
            <person name="Links M.G."/>
            <person name="Just J."/>
            <person name="Clarke C."/>
            <person name="Bender T."/>
            <person name="Huebert T."/>
            <person name="Mason A.S."/>
            <person name="Pires J.C."/>
            <person name="Barker G."/>
            <person name="Moore J."/>
            <person name="Walley P.G."/>
            <person name="Manoli S."/>
            <person name="Batley J."/>
            <person name="Edwards D."/>
            <person name="Nelson M.N."/>
            <person name="Wang X."/>
            <person name="Paterson A.H."/>
            <person name="King G."/>
            <person name="Bancroft I."/>
            <person name="Chalhoub B."/>
            <person name="Sharpe A.G."/>
        </authorList>
    </citation>
    <scope>NUCLEOTIDE SEQUENCE</scope>
    <source>
        <strain evidence="1 2">cv. TO1000</strain>
    </source>
</reference>
<dbReference type="Proteomes" id="UP000032141">
    <property type="component" value="Chromosome C9"/>
</dbReference>
<dbReference type="EnsemblPlants" id="Bo9g077740.1">
    <property type="protein sequence ID" value="Bo9g077740.1"/>
    <property type="gene ID" value="Bo9g077740"/>
</dbReference>
<evidence type="ECO:0000313" key="1">
    <source>
        <dbReference type="EnsemblPlants" id="Bo9g077740.1"/>
    </source>
</evidence>
<keyword evidence="2" id="KW-1185">Reference proteome</keyword>
<dbReference type="HOGENOM" id="CLU_2076405_0_0_1"/>
<evidence type="ECO:0000313" key="2">
    <source>
        <dbReference type="Proteomes" id="UP000032141"/>
    </source>
</evidence>
<protein>
    <submittedName>
        <fullName evidence="1">Uncharacterized protein</fullName>
    </submittedName>
</protein>
<proteinExistence type="predicted"/>
<organism evidence="1 2">
    <name type="scientific">Brassica oleracea var. oleracea</name>
    <dbReference type="NCBI Taxonomy" id="109376"/>
    <lineage>
        <taxon>Eukaryota</taxon>
        <taxon>Viridiplantae</taxon>
        <taxon>Streptophyta</taxon>
        <taxon>Embryophyta</taxon>
        <taxon>Tracheophyta</taxon>
        <taxon>Spermatophyta</taxon>
        <taxon>Magnoliopsida</taxon>
        <taxon>eudicotyledons</taxon>
        <taxon>Gunneridae</taxon>
        <taxon>Pentapetalae</taxon>
        <taxon>rosids</taxon>
        <taxon>malvids</taxon>
        <taxon>Brassicales</taxon>
        <taxon>Brassicaceae</taxon>
        <taxon>Brassiceae</taxon>
        <taxon>Brassica</taxon>
    </lineage>
</organism>
<sequence>MTSAFFPPCLSLSSNLNGMAFTWNRVKHSKTNLSYRVAPYVFPQNGVPGIRHSTFESLRVGHSSQSIALTSSLMGFPELQERQLFDNFQVIANTNLELPDVVGQIRSVQGSDLSKETT</sequence>
<reference evidence="1" key="2">
    <citation type="submission" date="2015-03" db="UniProtKB">
        <authorList>
            <consortium name="EnsemblPlants"/>
        </authorList>
    </citation>
    <scope>IDENTIFICATION</scope>
</reference>